<evidence type="ECO:0000313" key="3">
    <source>
        <dbReference type="Proteomes" id="UP000094526"/>
    </source>
</evidence>
<comment type="caution">
    <text evidence="2">The sequence shown here is derived from an EMBL/GenBank/DDBJ whole genome shotgun (WGS) entry which is preliminary data.</text>
</comment>
<feature type="compositionally biased region" description="Low complexity" evidence="1">
    <location>
        <begin position="189"/>
        <end position="206"/>
    </location>
</feature>
<feature type="region of interest" description="Disordered" evidence="1">
    <location>
        <begin position="389"/>
        <end position="408"/>
    </location>
</feature>
<keyword evidence="3" id="KW-1185">Reference proteome</keyword>
<feature type="compositionally biased region" description="Polar residues" evidence="1">
    <location>
        <begin position="153"/>
        <end position="169"/>
    </location>
</feature>
<accession>A0A1C1CU70</accession>
<dbReference type="VEuPathDB" id="FungiDB:G647_06075"/>
<dbReference type="OrthoDB" id="4161792at2759"/>
<dbReference type="Proteomes" id="UP000094526">
    <property type="component" value="Unassembled WGS sequence"/>
</dbReference>
<proteinExistence type="predicted"/>
<feature type="compositionally biased region" description="Polar residues" evidence="1">
    <location>
        <begin position="398"/>
        <end position="408"/>
    </location>
</feature>
<name>A0A1C1CU70_9EURO</name>
<organism evidence="2 3">
    <name type="scientific">Cladophialophora carrionii</name>
    <dbReference type="NCBI Taxonomy" id="86049"/>
    <lineage>
        <taxon>Eukaryota</taxon>
        <taxon>Fungi</taxon>
        <taxon>Dikarya</taxon>
        <taxon>Ascomycota</taxon>
        <taxon>Pezizomycotina</taxon>
        <taxon>Eurotiomycetes</taxon>
        <taxon>Chaetothyriomycetidae</taxon>
        <taxon>Chaetothyriales</taxon>
        <taxon>Herpotrichiellaceae</taxon>
        <taxon>Cladophialophora</taxon>
    </lineage>
</organism>
<feature type="region of interest" description="Disordered" evidence="1">
    <location>
        <begin position="142"/>
        <end position="226"/>
    </location>
</feature>
<protein>
    <submittedName>
        <fullName evidence="2">Uncharacterized protein</fullName>
    </submittedName>
</protein>
<evidence type="ECO:0000313" key="2">
    <source>
        <dbReference type="EMBL" id="OCT52059.1"/>
    </source>
</evidence>
<feature type="region of interest" description="Disordered" evidence="1">
    <location>
        <begin position="302"/>
        <end position="379"/>
    </location>
</feature>
<gene>
    <name evidence="2" type="ORF">CLCR_08657</name>
</gene>
<dbReference type="VEuPathDB" id="FungiDB:CLCR_08657"/>
<dbReference type="AlphaFoldDB" id="A0A1C1CU70"/>
<reference evidence="3" key="1">
    <citation type="submission" date="2015-07" db="EMBL/GenBank/DDBJ databases">
        <authorList>
            <person name="Teixeira M.M."/>
            <person name="Souza R.C."/>
            <person name="Almeida L.G."/>
            <person name="Vicente V.A."/>
            <person name="de Hoog S."/>
            <person name="Bocca A.L."/>
            <person name="de Almeida S.R."/>
            <person name="Vasconcelos A.T."/>
            <person name="Felipe M.S."/>
        </authorList>
    </citation>
    <scope>NUCLEOTIDE SEQUENCE [LARGE SCALE GENOMIC DNA]</scope>
    <source>
        <strain evidence="3">KSF</strain>
    </source>
</reference>
<evidence type="ECO:0000256" key="1">
    <source>
        <dbReference type="SAM" id="MobiDB-lite"/>
    </source>
</evidence>
<feature type="region of interest" description="Disordered" evidence="1">
    <location>
        <begin position="1"/>
        <end position="42"/>
    </location>
</feature>
<dbReference type="EMBL" id="LGRB01000009">
    <property type="protein sequence ID" value="OCT52059.1"/>
    <property type="molecule type" value="Genomic_DNA"/>
</dbReference>
<sequence length="408" mass="45095">MAFEFQPSVVPNHPKHSSSAQACGRSRPQLAIPTGDHDRPDASQTSLISVKLEEMFAHRCFHHYSSTIQDMFEADHQHWFILRFLRLESQSALFRRNHTSIYYNPPPDLFALVAEIREDKSWEAKRLEVLALVSSVRRLSGSSWPDSRGSGLSPYQATHLTPATGSVRSASREGKTLVPPGIQYGRPMSGYQSSSQGLGSSAAATSPTPTEGHAAGGNGGRTAPKGHLFYCPSRNCRRSYPREGYSRQGHYDNHMKTHHAEWPPHDPLSSLHEIPTPEYPVASHLHEHTASRPAAEVIWPTTPQPQPQPQPLFTASTPHTPLRPVGEPGSERPSTPNPDTVLPDILQSGTETEITRYPPGSFPSGFPNDAVGSSQPDWDLGHYFPLLSQSYSNSNQSFHSTDSYMQDQ</sequence>